<reference evidence="9 10" key="1">
    <citation type="submission" date="2024-06" db="EMBL/GenBank/DDBJ databases">
        <title>The Natural Products Discovery Center: Release of the First 8490 Sequenced Strains for Exploring Actinobacteria Biosynthetic Diversity.</title>
        <authorList>
            <person name="Kalkreuter E."/>
            <person name="Kautsar S.A."/>
            <person name="Yang D."/>
            <person name="Bader C.D."/>
            <person name="Teijaro C.N."/>
            <person name="Fluegel L."/>
            <person name="Davis C.M."/>
            <person name="Simpson J.R."/>
            <person name="Lauterbach L."/>
            <person name="Steele A.D."/>
            <person name="Gui C."/>
            <person name="Meng S."/>
            <person name="Li G."/>
            <person name="Viehrig K."/>
            <person name="Ye F."/>
            <person name="Su P."/>
            <person name="Kiefer A.F."/>
            <person name="Nichols A."/>
            <person name="Cepeda A.J."/>
            <person name="Yan W."/>
            <person name="Fan B."/>
            <person name="Jiang Y."/>
            <person name="Adhikari A."/>
            <person name="Zheng C.-J."/>
            <person name="Schuster L."/>
            <person name="Cowan T.M."/>
            <person name="Smanski M.J."/>
            <person name="Chevrette M.G."/>
            <person name="De Carvalho L.P.S."/>
            <person name="Shen B."/>
        </authorList>
    </citation>
    <scope>NUCLEOTIDE SEQUENCE [LARGE SCALE GENOMIC DNA]</scope>
    <source>
        <strain evidence="9 10">NPDC048946</strain>
    </source>
</reference>
<dbReference type="PANTHER" id="PTHR11557:SF0">
    <property type="entry name" value="PORPHOBILINOGEN DEAMINASE"/>
    <property type="match status" value="1"/>
</dbReference>
<dbReference type="Proteomes" id="UP001551482">
    <property type="component" value="Unassembled WGS sequence"/>
</dbReference>
<comment type="miscellaneous">
    <text evidence="6">The porphobilinogen subunits are added to the dipyrromethane group.</text>
</comment>
<dbReference type="SUPFAM" id="SSF54782">
    <property type="entry name" value="Porphobilinogen deaminase (hydroxymethylbilane synthase), C-terminal domain"/>
    <property type="match status" value="1"/>
</dbReference>
<evidence type="ECO:0000313" key="10">
    <source>
        <dbReference type="Proteomes" id="UP001551482"/>
    </source>
</evidence>
<protein>
    <recommendedName>
        <fullName evidence="6">Porphobilinogen deaminase</fullName>
        <shortName evidence="6">PBG</shortName>
        <ecNumber evidence="6">2.5.1.61</ecNumber>
    </recommendedName>
    <alternativeName>
        <fullName evidence="6">Hydroxymethylbilane synthase</fullName>
        <shortName evidence="6">HMBS</shortName>
    </alternativeName>
    <alternativeName>
        <fullName evidence="6">Pre-uroporphyrinogen synthase</fullName>
    </alternativeName>
</protein>
<dbReference type="InterPro" id="IPR022419">
    <property type="entry name" value="Porphobilin_deaminase_cofac_BS"/>
</dbReference>
<dbReference type="PRINTS" id="PR00151">
    <property type="entry name" value="PORPHBDMNASE"/>
</dbReference>
<feature type="modified residue" description="S-(dipyrrolylmethanemethyl)cysteine" evidence="6">
    <location>
        <position position="241"/>
    </location>
</feature>
<dbReference type="HAMAP" id="MF_00260">
    <property type="entry name" value="Porphobil_deam"/>
    <property type="match status" value="1"/>
</dbReference>
<comment type="subunit">
    <text evidence="6">Monomer.</text>
</comment>
<evidence type="ECO:0000313" key="9">
    <source>
        <dbReference type="EMBL" id="MEU8138304.1"/>
    </source>
</evidence>
<evidence type="ECO:0000259" key="7">
    <source>
        <dbReference type="Pfam" id="PF01379"/>
    </source>
</evidence>
<evidence type="ECO:0000256" key="5">
    <source>
        <dbReference type="ARBA" id="ARBA00048169"/>
    </source>
</evidence>
<dbReference type="NCBIfam" id="TIGR00212">
    <property type="entry name" value="hemC"/>
    <property type="match status" value="1"/>
</dbReference>
<dbReference type="PROSITE" id="PS00533">
    <property type="entry name" value="PORPHOBILINOGEN_DEAM"/>
    <property type="match status" value="1"/>
</dbReference>
<dbReference type="Pfam" id="PF01379">
    <property type="entry name" value="Porphobil_deam"/>
    <property type="match status" value="1"/>
</dbReference>
<dbReference type="RefSeq" id="WP_358361472.1">
    <property type="nucleotide sequence ID" value="NZ_JBEZFP010000118.1"/>
</dbReference>
<dbReference type="InterPro" id="IPR036803">
    <property type="entry name" value="Porphobilinogen_deaminase_C_sf"/>
</dbReference>
<keyword evidence="4 6" id="KW-0627">Porphyrin biosynthesis</keyword>
<dbReference type="PIRSF" id="PIRSF001438">
    <property type="entry name" value="4pyrrol_synth_OHMeBilane_synth"/>
    <property type="match status" value="1"/>
</dbReference>
<dbReference type="InterPro" id="IPR000860">
    <property type="entry name" value="HemC"/>
</dbReference>
<feature type="domain" description="Porphobilinogen deaminase N-terminal" evidence="7">
    <location>
        <begin position="7"/>
        <end position="211"/>
    </location>
</feature>
<gene>
    <name evidence="6 9" type="primary">hemC</name>
    <name evidence="9" type="ORF">AB0C36_32985</name>
</gene>
<keyword evidence="10" id="KW-1185">Reference proteome</keyword>
<proteinExistence type="inferred from homology"/>
<comment type="similarity">
    <text evidence="2 6">Belongs to the HMBS family.</text>
</comment>
<dbReference type="Gene3D" id="3.40.190.10">
    <property type="entry name" value="Periplasmic binding protein-like II"/>
    <property type="match status" value="2"/>
</dbReference>
<comment type="cofactor">
    <cofactor evidence="6">
        <name>dipyrromethane</name>
        <dbReference type="ChEBI" id="CHEBI:60342"/>
    </cofactor>
    <text evidence="6">Binds 1 dipyrromethane group covalently.</text>
</comment>
<comment type="caution">
    <text evidence="9">The sequence shown here is derived from an EMBL/GenBank/DDBJ whole genome shotgun (WGS) entry which is preliminary data.</text>
</comment>
<comment type="catalytic activity">
    <reaction evidence="5 6">
        <text>4 porphobilinogen + H2O = hydroxymethylbilane + 4 NH4(+)</text>
        <dbReference type="Rhea" id="RHEA:13185"/>
        <dbReference type="ChEBI" id="CHEBI:15377"/>
        <dbReference type="ChEBI" id="CHEBI:28938"/>
        <dbReference type="ChEBI" id="CHEBI:57845"/>
        <dbReference type="ChEBI" id="CHEBI:58126"/>
        <dbReference type="EC" id="2.5.1.61"/>
    </reaction>
</comment>
<accession>A0ABV3DTU1</accession>
<dbReference type="InterPro" id="IPR022417">
    <property type="entry name" value="Porphobilin_deaminase_N"/>
</dbReference>
<evidence type="ECO:0000256" key="1">
    <source>
        <dbReference type="ARBA" id="ARBA00002869"/>
    </source>
</evidence>
<evidence type="ECO:0000256" key="3">
    <source>
        <dbReference type="ARBA" id="ARBA00022679"/>
    </source>
</evidence>
<evidence type="ECO:0000256" key="2">
    <source>
        <dbReference type="ARBA" id="ARBA00005638"/>
    </source>
</evidence>
<dbReference type="GO" id="GO:0004418">
    <property type="term" value="F:hydroxymethylbilane synthase activity"/>
    <property type="evidence" value="ECO:0007669"/>
    <property type="project" value="UniProtKB-EC"/>
</dbReference>
<comment type="function">
    <text evidence="1 6">Tetrapolymerization of the monopyrrole PBG into the hydroxymethylbilane pre-uroporphyrinogen in several discrete steps.</text>
</comment>
<name>A0ABV3DTU1_9ACTN</name>
<dbReference type="EC" id="2.5.1.61" evidence="6"/>
<dbReference type="SUPFAM" id="SSF53850">
    <property type="entry name" value="Periplasmic binding protein-like II"/>
    <property type="match status" value="1"/>
</dbReference>
<dbReference type="Gene3D" id="3.30.160.40">
    <property type="entry name" value="Porphobilinogen deaminase, C-terminal domain"/>
    <property type="match status" value="1"/>
</dbReference>
<feature type="domain" description="Porphobilinogen deaminase C-terminal" evidence="8">
    <location>
        <begin position="226"/>
        <end position="302"/>
    </location>
</feature>
<sequence length="315" mass="32594">MNTETALRLGTRRSALAMAQSGHVAEQLTKLTGRQVELVEITTYGDTSREHLAQIGGTGVFVSALRDALLDGSIDFAVHSLKDLPTATPDEFALAAVPPRHDPRDALVARDGLTLGELPAGSRIGTGSPRRAAQLLALGLGHEIVPIRGNVDTRIGYVTSGELDAVVLAKAGLARLGRADEATEVLDPLQMLPAPGQGALAVECKSSDPALVELLAVLDDPDTRAAVLAERMLLAELEAGCSAPVGALADVSVGESDGEEVTELYLRAVVANGDGSHSVRLSATGPLDEAASLGRELAKEMLARGAAGLMGERVP</sequence>
<dbReference type="InterPro" id="IPR022418">
    <property type="entry name" value="Porphobilinogen_deaminase_C"/>
</dbReference>
<evidence type="ECO:0000259" key="8">
    <source>
        <dbReference type="Pfam" id="PF03900"/>
    </source>
</evidence>
<dbReference type="EMBL" id="JBEZFP010000118">
    <property type="protein sequence ID" value="MEU8138304.1"/>
    <property type="molecule type" value="Genomic_DNA"/>
</dbReference>
<dbReference type="Pfam" id="PF03900">
    <property type="entry name" value="Porphobil_deamC"/>
    <property type="match status" value="1"/>
</dbReference>
<keyword evidence="3 6" id="KW-0808">Transferase</keyword>
<organism evidence="9 10">
    <name type="scientific">Streptodolium elevatio</name>
    <dbReference type="NCBI Taxonomy" id="3157996"/>
    <lineage>
        <taxon>Bacteria</taxon>
        <taxon>Bacillati</taxon>
        <taxon>Actinomycetota</taxon>
        <taxon>Actinomycetes</taxon>
        <taxon>Kitasatosporales</taxon>
        <taxon>Streptomycetaceae</taxon>
        <taxon>Streptodolium</taxon>
    </lineage>
</organism>
<dbReference type="PANTHER" id="PTHR11557">
    <property type="entry name" value="PORPHOBILINOGEN DEAMINASE"/>
    <property type="match status" value="1"/>
</dbReference>
<evidence type="ECO:0000256" key="6">
    <source>
        <dbReference type="HAMAP-Rule" id="MF_00260"/>
    </source>
</evidence>
<evidence type="ECO:0000256" key="4">
    <source>
        <dbReference type="ARBA" id="ARBA00023244"/>
    </source>
</evidence>